<dbReference type="InterPro" id="IPR009057">
    <property type="entry name" value="Homeodomain-like_sf"/>
</dbReference>
<feature type="DNA-binding region" description="Homeobox" evidence="5">
    <location>
        <begin position="209"/>
        <end position="271"/>
    </location>
</feature>
<evidence type="ECO:0000259" key="6">
    <source>
        <dbReference type="PROSITE" id="PS50071"/>
    </source>
</evidence>
<feature type="domain" description="Homeobox" evidence="6">
    <location>
        <begin position="207"/>
        <end position="270"/>
    </location>
</feature>
<accession>A0AAD8NPA2</accession>
<comment type="caution">
    <text evidence="7">The sequence shown here is derived from an EMBL/GenBank/DDBJ whole genome shotgun (WGS) entry which is preliminary data.</text>
</comment>
<dbReference type="EMBL" id="JAUHHV010000008">
    <property type="protein sequence ID" value="KAK1415741.1"/>
    <property type="molecule type" value="Genomic_DNA"/>
</dbReference>
<dbReference type="SMART" id="SM01256">
    <property type="entry name" value="KNOX2"/>
    <property type="match status" value="1"/>
</dbReference>
<dbReference type="InterPro" id="IPR050224">
    <property type="entry name" value="TALE_homeobox"/>
</dbReference>
<dbReference type="InterPro" id="IPR017970">
    <property type="entry name" value="Homeobox_CS"/>
</dbReference>
<dbReference type="GO" id="GO:0005634">
    <property type="term" value="C:nucleus"/>
    <property type="evidence" value="ECO:0007669"/>
    <property type="project" value="UniProtKB-SubCell"/>
</dbReference>
<evidence type="ECO:0000256" key="4">
    <source>
        <dbReference type="ARBA" id="ARBA00023242"/>
    </source>
</evidence>
<dbReference type="Pfam" id="PF03790">
    <property type="entry name" value="KNOX1"/>
    <property type="match status" value="1"/>
</dbReference>
<dbReference type="GO" id="GO:0003677">
    <property type="term" value="F:DNA binding"/>
    <property type="evidence" value="ECO:0007669"/>
    <property type="project" value="UniProtKB-UniRule"/>
</dbReference>
<evidence type="ECO:0000256" key="3">
    <source>
        <dbReference type="ARBA" id="ARBA00023155"/>
    </source>
</evidence>
<proteinExistence type="predicted"/>
<dbReference type="AlphaFoldDB" id="A0AAD8NPA2"/>
<keyword evidence="2 5" id="KW-0238">DNA-binding</keyword>
<keyword evidence="8" id="KW-1185">Reference proteome</keyword>
<gene>
    <name evidence="7" type="ORF">QVD17_31526</name>
</gene>
<dbReference type="SMART" id="SM01255">
    <property type="entry name" value="KNOX1"/>
    <property type="match status" value="1"/>
</dbReference>
<dbReference type="PROSITE" id="PS00027">
    <property type="entry name" value="HOMEOBOX_1"/>
    <property type="match status" value="1"/>
</dbReference>
<protein>
    <recommendedName>
        <fullName evidence="6">Homeobox domain-containing protein</fullName>
    </recommendedName>
</protein>
<evidence type="ECO:0000313" key="7">
    <source>
        <dbReference type="EMBL" id="KAK1415741.1"/>
    </source>
</evidence>
<dbReference type="SUPFAM" id="SSF46689">
    <property type="entry name" value="Homeodomain-like"/>
    <property type="match status" value="1"/>
</dbReference>
<dbReference type="CDD" id="cd00086">
    <property type="entry name" value="homeodomain"/>
    <property type="match status" value="1"/>
</dbReference>
<evidence type="ECO:0000313" key="8">
    <source>
        <dbReference type="Proteomes" id="UP001229421"/>
    </source>
</evidence>
<evidence type="ECO:0000256" key="5">
    <source>
        <dbReference type="PROSITE-ProRule" id="PRU00108"/>
    </source>
</evidence>
<dbReference type="InterPro" id="IPR008422">
    <property type="entry name" value="KN_HD"/>
</dbReference>
<evidence type="ECO:0000256" key="1">
    <source>
        <dbReference type="ARBA" id="ARBA00004123"/>
    </source>
</evidence>
<dbReference type="InterPro" id="IPR005541">
    <property type="entry name" value="KNOX2"/>
</dbReference>
<dbReference type="InterPro" id="IPR001356">
    <property type="entry name" value="HD"/>
</dbReference>
<dbReference type="SMART" id="SM00389">
    <property type="entry name" value="HOX"/>
    <property type="match status" value="1"/>
</dbReference>
<dbReference type="Pfam" id="PF03791">
    <property type="entry name" value="KNOX2"/>
    <property type="match status" value="1"/>
</dbReference>
<sequence length="288" mass="32959">MYNFHSTSTYTISPENHLISPPDNLIFHSPFFESSTDHLSSVSASIQSKINNVDDDASRDSIKEKIASHPLYSKLLDAYINCQKVGAPPEVAYLLDDIRRGNNAHKRNFTASTCLGDDPELDEFMETFWQLLVKYESDLVRPFDEATVFLDNIESQLRSLDIDEGGINDVSSESEVEMDGAEMKQDLKDKLLLKFGGGRISSLKHQFTKKKKKGKLPKEATQTLLDWWKSHNTWPYPTEGDKIWLAETSGLDPKQINNWFINQRKRHWKPSESMQLAFMGSDQCIYDD</sequence>
<dbReference type="Pfam" id="PF05920">
    <property type="entry name" value="Homeobox_KN"/>
    <property type="match status" value="1"/>
</dbReference>
<dbReference type="Proteomes" id="UP001229421">
    <property type="component" value="Unassembled WGS sequence"/>
</dbReference>
<comment type="subcellular location">
    <subcellularLocation>
        <location evidence="1 5">Nucleus</location>
    </subcellularLocation>
</comment>
<reference evidence="7" key="1">
    <citation type="journal article" date="2023" name="bioRxiv">
        <title>Improved chromosome-level genome assembly for marigold (Tagetes erecta).</title>
        <authorList>
            <person name="Jiang F."/>
            <person name="Yuan L."/>
            <person name="Wang S."/>
            <person name="Wang H."/>
            <person name="Xu D."/>
            <person name="Wang A."/>
            <person name="Fan W."/>
        </authorList>
    </citation>
    <scope>NUCLEOTIDE SEQUENCE</scope>
    <source>
        <strain evidence="7">WSJ</strain>
        <tissue evidence="7">Leaf</tissue>
    </source>
</reference>
<organism evidence="7 8">
    <name type="scientific">Tagetes erecta</name>
    <name type="common">African marigold</name>
    <dbReference type="NCBI Taxonomy" id="13708"/>
    <lineage>
        <taxon>Eukaryota</taxon>
        <taxon>Viridiplantae</taxon>
        <taxon>Streptophyta</taxon>
        <taxon>Embryophyta</taxon>
        <taxon>Tracheophyta</taxon>
        <taxon>Spermatophyta</taxon>
        <taxon>Magnoliopsida</taxon>
        <taxon>eudicotyledons</taxon>
        <taxon>Gunneridae</taxon>
        <taxon>Pentapetalae</taxon>
        <taxon>asterids</taxon>
        <taxon>campanulids</taxon>
        <taxon>Asterales</taxon>
        <taxon>Asteraceae</taxon>
        <taxon>Asteroideae</taxon>
        <taxon>Heliantheae alliance</taxon>
        <taxon>Tageteae</taxon>
        <taxon>Tagetes</taxon>
    </lineage>
</organism>
<dbReference type="Gene3D" id="1.10.10.60">
    <property type="entry name" value="Homeodomain-like"/>
    <property type="match status" value="1"/>
</dbReference>
<dbReference type="GO" id="GO:0000981">
    <property type="term" value="F:DNA-binding transcription factor activity, RNA polymerase II-specific"/>
    <property type="evidence" value="ECO:0007669"/>
    <property type="project" value="InterPro"/>
</dbReference>
<dbReference type="PANTHER" id="PTHR11850">
    <property type="entry name" value="HOMEOBOX PROTEIN TRANSCRIPTION FACTORS"/>
    <property type="match status" value="1"/>
</dbReference>
<keyword evidence="4 5" id="KW-0539">Nucleus</keyword>
<name>A0AAD8NPA2_TARER</name>
<dbReference type="InterPro" id="IPR005540">
    <property type="entry name" value="KNOX1"/>
</dbReference>
<keyword evidence="3 5" id="KW-0371">Homeobox</keyword>
<evidence type="ECO:0000256" key="2">
    <source>
        <dbReference type="ARBA" id="ARBA00023125"/>
    </source>
</evidence>
<dbReference type="PROSITE" id="PS50071">
    <property type="entry name" value="HOMEOBOX_2"/>
    <property type="match status" value="1"/>
</dbReference>